<dbReference type="InterPro" id="IPR007348">
    <property type="entry name" value="CopC_dom"/>
</dbReference>
<feature type="signal peptide" evidence="7">
    <location>
        <begin position="1"/>
        <end position="19"/>
    </location>
</feature>
<name>A0A4R7VMV1_9PSEU</name>
<dbReference type="InterPro" id="IPR014756">
    <property type="entry name" value="Ig_E-set"/>
</dbReference>
<evidence type="ECO:0000259" key="8">
    <source>
        <dbReference type="Pfam" id="PF04234"/>
    </source>
</evidence>
<dbReference type="GO" id="GO:0046688">
    <property type="term" value="P:response to copper ion"/>
    <property type="evidence" value="ECO:0007669"/>
    <property type="project" value="InterPro"/>
</dbReference>
<sequence>MRKLLAVLTMTGLALFAFAAPASAHNTLVSSNPVENSSLDAGPQTVVLTFDQPVQEGEGLNSVAVTGPDGKQWQGGPADVDSNVVSAPVRELGPTGVYTIGYRIVSADGHPVSGKVTFTLTKAGNGTPAKASENTASVPGTGDDGSSGSGLPIWVWLVGAGVLLGAGLFVALRIGGKQPE</sequence>
<gene>
    <name evidence="9" type="ORF">CLV71_106209</name>
</gene>
<dbReference type="EMBL" id="SOCP01000006">
    <property type="protein sequence ID" value="TDV50864.1"/>
    <property type="molecule type" value="Genomic_DNA"/>
</dbReference>
<comment type="subcellular location">
    <subcellularLocation>
        <location evidence="1">Cell envelope</location>
    </subcellularLocation>
</comment>
<protein>
    <recommendedName>
        <fullName evidence="8">CopC domain-containing protein</fullName>
    </recommendedName>
</protein>
<keyword evidence="6" id="KW-0812">Transmembrane</keyword>
<dbReference type="GO" id="GO:0005886">
    <property type="term" value="C:plasma membrane"/>
    <property type="evidence" value="ECO:0007669"/>
    <property type="project" value="TreeGrafter"/>
</dbReference>
<reference evidence="9 10" key="1">
    <citation type="submission" date="2019-03" db="EMBL/GenBank/DDBJ databases">
        <title>Genomic Encyclopedia of Archaeal and Bacterial Type Strains, Phase II (KMG-II): from individual species to whole genera.</title>
        <authorList>
            <person name="Goeker M."/>
        </authorList>
    </citation>
    <scope>NUCLEOTIDE SEQUENCE [LARGE SCALE GENOMIC DNA]</scope>
    <source>
        <strain evidence="9 10">DSM 45499</strain>
    </source>
</reference>
<keyword evidence="2" id="KW-0479">Metal-binding</keyword>
<dbReference type="InterPro" id="IPR014755">
    <property type="entry name" value="Cu-Rt/internalin_Ig-like"/>
</dbReference>
<feature type="chain" id="PRO_5039539471" description="CopC domain-containing protein" evidence="7">
    <location>
        <begin position="20"/>
        <end position="180"/>
    </location>
</feature>
<evidence type="ECO:0000256" key="6">
    <source>
        <dbReference type="SAM" id="Phobius"/>
    </source>
</evidence>
<keyword evidence="6" id="KW-1133">Transmembrane helix</keyword>
<feature type="transmembrane region" description="Helical" evidence="6">
    <location>
        <begin position="153"/>
        <end position="172"/>
    </location>
</feature>
<evidence type="ECO:0000313" key="9">
    <source>
        <dbReference type="EMBL" id="TDV50864.1"/>
    </source>
</evidence>
<evidence type="ECO:0000256" key="7">
    <source>
        <dbReference type="SAM" id="SignalP"/>
    </source>
</evidence>
<evidence type="ECO:0000256" key="4">
    <source>
        <dbReference type="ARBA" id="ARBA00023008"/>
    </source>
</evidence>
<dbReference type="Gene3D" id="2.60.40.1220">
    <property type="match status" value="1"/>
</dbReference>
<dbReference type="InterPro" id="IPR032694">
    <property type="entry name" value="CopC/D"/>
</dbReference>
<accession>A0A4R7VMV1</accession>
<dbReference type="GO" id="GO:0006825">
    <property type="term" value="P:copper ion transport"/>
    <property type="evidence" value="ECO:0007669"/>
    <property type="project" value="InterPro"/>
</dbReference>
<dbReference type="SUPFAM" id="SSF81296">
    <property type="entry name" value="E set domains"/>
    <property type="match status" value="1"/>
</dbReference>
<proteinExistence type="predicted"/>
<dbReference type="PANTHER" id="PTHR34820">
    <property type="entry name" value="INNER MEMBRANE PROTEIN YEBZ"/>
    <property type="match status" value="1"/>
</dbReference>
<dbReference type="RefSeq" id="WP_133904092.1">
    <property type="nucleotide sequence ID" value="NZ_SOCP01000006.1"/>
</dbReference>
<dbReference type="OrthoDB" id="5242236at2"/>
<comment type="caution">
    <text evidence="9">The sequence shown here is derived from an EMBL/GenBank/DDBJ whole genome shotgun (WGS) entry which is preliminary data.</text>
</comment>
<dbReference type="Proteomes" id="UP000294927">
    <property type="component" value="Unassembled WGS sequence"/>
</dbReference>
<evidence type="ECO:0000256" key="2">
    <source>
        <dbReference type="ARBA" id="ARBA00022723"/>
    </source>
</evidence>
<organism evidence="9 10">
    <name type="scientific">Actinophytocola oryzae</name>
    <dbReference type="NCBI Taxonomy" id="502181"/>
    <lineage>
        <taxon>Bacteria</taxon>
        <taxon>Bacillati</taxon>
        <taxon>Actinomycetota</taxon>
        <taxon>Actinomycetes</taxon>
        <taxon>Pseudonocardiales</taxon>
        <taxon>Pseudonocardiaceae</taxon>
    </lineage>
</organism>
<dbReference type="GO" id="GO:0005507">
    <property type="term" value="F:copper ion binding"/>
    <property type="evidence" value="ECO:0007669"/>
    <property type="project" value="InterPro"/>
</dbReference>
<keyword evidence="10" id="KW-1185">Reference proteome</keyword>
<evidence type="ECO:0000313" key="10">
    <source>
        <dbReference type="Proteomes" id="UP000294927"/>
    </source>
</evidence>
<dbReference type="GO" id="GO:0042597">
    <property type="term" value="C:periplasmic space"/>
    <property type="evidence" value="ECO:0007669"/>
    <property type="project" value="InterPro"/>
</dbReference>
<feature type="domain" description="CopC" evidence="8">
    <location>
        <begin position="25"/>
        <end position="120"/>
    </location>
</feature>
<keyword evidence="6" id="KW-0472">Membrane</keyword>
<dbReference type="AlphaFoldDB" id="A0A4R7VMV1"/>
<evidence type="ECO:0000256" key="1">
    <source>
        <dbReference type="ARBA" id="ARBA00004196"/>
    </source>
</evidence>
<evidence type="ECO:0000256" key="5">
    <source>
        <dbReference type="SAM" id="MobiDB-lite"/>
    </source>
</evidence>
<keyword evidence="4" id="KW-0186">Copper</keyword>
<dbReference type="GO" id="GO:0030313">
    <property type="term" value="C:cell envelope"/>
    <property type="evidence" value="ECO:0007669"/>
    <property type="project" value="UniProtKB-SubCell"/>
</dbReference>
<dbReference type="PANTHER" id="PTHR34820:SF4">
    <property type="entry name" value="INNER MEMBRANE PROTEIN YEBZ"/>
    <property type="match status" value="1"/>
</dbReference>
<evidence type="ECO:0000256" key="3">
    <source>
        <dbReference type="ARBA" id="ARBA00022729"/>
    </source>
</evidence>
<feature type="region of interest" description="Disordered" evidence="5">
    <location>
        <begin position="123"/>
        <end position="146"/>
    </location>
</feature>
<dbReference type="Pfam" id="PF04234">
    <property type="entry name" value="CopC"/>
    <property type="match status" value="1"/>
</dbReference>
<keyword evidence="3 7" id="KW-0732">Signal</keyword>